<dbReference type="EMBL" id="CP002373">
    <property type="protein sequence ID" value="ADT85215.1"/>
    <property type="molecule type" value="Genomic_DNA"/>
</dbReference>
<dbReference type="PANTHER" id="PTHR35811">
    <property type="entry name" value="SLR1870 PROTEIN"/>
    <property type="match status" value="1"/>
</dbReference>
<evidence type="ECO:0000313" key="2">
    <source>
        <dbReference type="EMBL" id="ADT85215.1"/>
    </source>
</evidence>
<keyword evidence="3" id="KW-1185">Reference proteome</keyword>
<sequence length="182" mass="20341">MKAAVLIDGENVVMCLRDVVGGKVHLDKDINWKKFFKYLESLDYEVTIARIYANPFIFLKNPHIANNLEKMGIKVVLADSTMKENGPKSTTDATMIVDGISILYERPAIDAIVIVSGDRDFLPLAEKAKELGRTVLFAAFPDSTANVIKNRYQVINLLEFSVLNATFDNNIYPNIEEISVQG</sequence>
<dbReference type="PANTHER" id="PTHR35811:SF1">
    <property type="entry name" value="HTH OST-TYPE DOMAIN-CONTAINING PROTEIN"/>
    <property type="match status" value="1"/>
</dbReference>
<dbReference type="KEGG" id="tba:TERMP_02242"/>
<geneLocation type="plasmid" evidence="2 3">
    <name>pTBMP1</name>
</geneLocation>
<dbReference type="HOGENOM" id="CLU_1478984_0_0_2"/>
<dbReference type="RefSeq" id="WP_013747437.1">
    <property type="nucleotide sequence ID" value="NC_015471.1"/>
</dbReference>
<dbReference type="AlphaFoldDB" id="F0LN76"/>
<dbReference type="Pfam" id="PF01936">
    <property type="entry name" value="NYN"/>
    <property type="match status" value="1"/>
</dbReference>
<feature type="domain" description="NYN" evidence="1">
    <location>
        <begin position="2"/>
        <end position="150"/>
    </location>
</feature>
<dbReference type="Proteomes" id="UP000007478">
    <property type="component" value="Plasmid pTBMP1"/>
</dbReference>
<keyword evidence="2" id="KW-0614">Plasmid</keyword>
<evidence type="ECO:0000259" key="1">
    <source>
        <dbReference type="Pfam" id="PF01936"/>
    </source>
</evidence>
<proteinExistence type="predicted"/>
<dbReference type="PATRIC" id="fig|391623.17.peg.2236"/>
<dbReference type="OrthoDB" id="103488at2157"/>
<dbReference type="GO" id="GO:0004540">
    <property type="term" value="F:RNA nuclease activity"/>
    <property type="evidence" value="ECO:0007669"/>
    <property type="project" value="InterPro"/>
</dbReference>
<accession>F0LN76</accession>
<evidence type="ECO:0000313" key="3">
    <source>
        <dbReference type="Proteomes" id="UP000007478"/>
    </source>
</evidence>
<reference evidence="2 3" key="1">
    <citation type="journal article" date="2011" name="J. Bacteriol.">
        <title>Complete genome sequence of the hyperthermophilic, piezophilic, heterotrophic, and carboxydotrophic archaeon Thermococcus barophilus MP.</title>
        <authorList>
            <person name="Vannier P."/>
            <person name="Marteinsson V.T."/>
            <person name="Fridjonsson O.H."/>
            <person name="Oger P."/>
            <person name="Jebbar M."/>
        </authorList>
    </citation>
    <scope>NUCLEOTIDE SEQUENCE [LARGE SCALE GENOMIC DNA]</scope>
    <source>
        <strain evidence="3">DSM 11836 / MP</strain>
    </source>
</reference>
<dbReference type="eggNOG" id="arCOG02408">
    <property type="taxonomic scope" value="Archaea"/>
</dbReference>
<dbReference type="Gene3D" id="3.40.50.1010">
    <property type="entry name" value="5'-nuclease"/>
    <property type="match status" value="1"/>
</dbReference>
<name>F0LN76_THEBM</name>
<dbReference type="InterPro" id="IPR021139">
    <property type="entry name" value="NYN"/>
</dbReference>
<gene>
    <name evidence="2" type="ordered locus">TERMP_02242</name>
</gene>
<organism evidence="2 3">
    <name type="scientific">Thermococcus barophilus (strain DSM 11836 / MP)</name>
    <dbReference type="NCBI Taxonomy" id="391623"/>
    <lineage>
        <taxon>Archaea</taxon>
        <taxon>Methanobacteriati</taxon>
        <taxon>Methanobacteriota</taxon>
        <taxon>Thermococci</taxon>
        <taxon>Thermococcales</taxon>
        <taxon>Thermococcaceae</taxon>
        <taxon>Thermococcus</taxon>
    </lineage>
</organism>
<protein>
    <recommendedName>
        <fullName evidence="1">NYN domain-containing protein</fullName>
    </recommendedName>
</protein>
<dbReference type="GeneID" id="10549066"/>